<dbReference type="GeneID" id="96001740"/>
<protein>
    <submittedName>
        <fullName evidence="2">Uncharacterized protein</fullName>
    </submittedName>
</protein>
<evidence type="ECO:0000313" key="3">
    <source>
        <dbReference type="Proteomes" id="UP000803884"/>
    </source>
</evidence>
<feature type="region of interest" description="Disordered" evidence="1">
    <location>
        <begin position="1"/>
        <end position="24"/>
    </location>
</feature>
<organism evidence="2 3">
    <name type="scientific">Cladosporium halotolerans</name>
    <dbReference type="NCBI Taxonomy" id="1052096"/>
    <lineage>
        <taxon>Eukaryota</taxon>
        <taxon>Fungi</taxon>
        <taxon>Dikarya</taxon>
        <taxon>Ascomycota</taxon>
        <taxon>Pezizomycotina</taxon>
        <taxon>Dothideomycetes</taxon>
        <taxon>Dothideomycetidae</taxon>
        <taxon>Cladosporiales</taxon>
        <taxon>Cladosporiaceae</taxon>
        <taxon>Cladosporium</taxon>
    </lineage>
</organism>
<evidence type="ECO:0000313" key="2">
    <source>
        <dbReference type="EMBL" id="KAL1591070.1"/>
    </source>
</evidence>
<reference evidence="2 3" key="1">
    <citation type="journal article" date="2020" name="Microbiol. Resour. Announc.">
        <title>Draft Genome Sequence of a Cladosporium Species Isolated from the Mesophotic Ascidian Didemnum maculosum.</title>
        <authorList>
            <person name="Gioti A."/>
            <person name="Siaperas R."/>
            <person name="Nikolaivits E."/>
            <person name="Le Goff G."/>
            <person name="Ouazzani J."/>
            <person name="Kotoulas G."/>
            <person name="Topakas E."/>
        </authorList>
    </citation>
    <scope>NUCLEOTIDE SEQUENCE [LARGE SCALE GENOMIC DNA]</scope>
    <source>
        <strain evidence="2 3">TM138-S3</strain>
    </source>
</reference>
<evidence type="ECO:0000256" key="1">
    <source>
        <dbReference type="SAM" id="MobiDB-lite"/>
    </source>
</evidence>
<dbReference type="AlphaFoldDB" id="A0AB34L876"/>
<dbReference type="EMBL" id="JAAQHG020000001">
    <property type="protein sequence ID" value="KAL1591070.1"/>
    <property type="molecule type" value="Genomic_DNA"/>
</dbReference>
<sequence length="534" mass="57422">MSLKQRRPSAPVLHHNPSSSFSTVSSAASATSFGSVRSGGSRLLFGEIDTASDRSSETIASVCSLVLSDSSTFLRFWLTDPCRDQFMSHLPKQDLANMRLVCHDFSVRAAPALFEDLSVTFKPSTFTKPARVAALDRVGFFVKHLNFNIPHTQETSLPPLIHPDTGEELNFTYTPQVDTISQQAKYDDEDVTALLLHQYPPIFHAATNVPAFVRGISCLPNLTHLEIACPGAASSHQCRRSTVDYALASLRIAVERTGLNALDTLTISPIHPAGLLALSPLTGPGATPSSSKRWASIKHLSITTSTAPQPATASPRLLTPYLTAFQPTLQTLHLTFTGPKGPLPFPPKTTPHSHRTLHFPHLTTLHLTNASTTAPALRSLATAHARSLHTLALTDVELSHGSWEEAFAPLTKPLPRPPRSERRSRRGRAGEAEGEGEIPIMFSPAPARAPAGAVSPRGSPGRARGLEGRVHPAVRVEREVEIEGRGGRGLQGVASPKGTIVVETERGGEVVGRKERRGRGLLGRVLGGLRRIGG</sequence>
<accession>A0AB34L876</accession>
<feature type="region of interest" description="Disordered" evidence="1">
    <location>
        <begin position="409"/>
        <end position="469"/>
    </location>
</feature>
<dbReference type="Proteomes" id="UP000803884">
    <property type="component" value="Unassembled WGS sequence"/>
</dbReference>
<keyword evidence="3" id="KW-1185">Reference proteome</keyword>
<name>A0AB34L876_9PEZI</name>
<gene>
    <name evidence="2" type="ORF">WHR41_00296</name>
</gene>
<dbReference type="RefSeq" id="XP_069234175.1">
    <property type="nucleotide sequence ID" value="XM_069368902.1"/>
</dbReference>
<proteinExistence type="predicted"/>
<comment type="caution">
    <text evidence="2">The sequence shown here is derived from an EMBL/GenBank/DDBJ whole genome shotgun (WGS) entry which is preliminary data.</text>
</comment>